<protein>
    <submittedName>
        <fullName evidence="1">Uncharacterized protein</fullName>
    </submittedName>
</protein>
<dbReference type="EMBL" id="JAEUBG010004634">
    <property type="protein sequence ID" value="KAH3680991.1"/>
    <property type="molecule type" value="Genomic_DNA"/>
</dbReference>
<reference evidence="1" key="2">
    <citation type="submission" date="2021-01" db="EMBL/GenBank/DDBJ databases">
        <authorList>
            <person name="Schikora-Tamarit M.A."/>
        </authorList>
    </citation>
    <scope>NUCLEOTIDE SEQUENCE</scope>
    <source>
        <strain evidence="1">CBS2887</strain>
    </source>
</reference>
<organism evidence="1 2">
    <name type="scientific">Wickerhamomyces pijperi</name>
    <name type="common">Yeast</name>
    <name type="synonym">Pichia pijperi</name>
    <dbReference type="NCBI Taxonomy" id="599730"/>
    <lineage>
        <taxon>Eukaryota</taxon>
        <taxon>Fungi</taxon>
        <taxon>Dikarya</taxon>
        <taxon>Ascomycota</taxon>
        <taxon>Saccharomycotina</taxon>
        <taxon>Saccharomycetes</taxon>
        <taxon>Phaffomycetales</taxon>
        <taxon>Wickerhamomycetaceae</taxon>
        <taxon>Wickerhamomyces</taxon>
    </lineage>
</organism>
<keyword evidence="2" id="KW-1185">Reference proteome</keyword>
<name>A0A9P8TJV4_WICPI</name>
<evidence type="ECO:0000313" key="2">
    <source>
        <dbReference type="Proteomes" id="UP000774326"/>
    </source>
</evidence>
<gene>
    <name evidence="1" type="ORF">WICPIJ_007999</name>
</gene>
<proteinExistence type="predicted"/>
<comment type="caution">
    <text evidence="1">The sequence shown here is derived from an EMBL/GenBank/DDBJ whole genome shotgun (WGS) entry which is preliminary data.</text>
</comment>
<accession>A0A9P8TJV4</accession>
<dbReference type="Proteomes" id="UP000774326">
    <property type="component" value="Unassembled WGS sequence"/>
</dbReference>
<evidence type="ECO:0000313" key="1">
    <source>
        <dbReference type="EMBL" id="KAH3680991.1"/>
    </source>
</evidence>
<dbReference type="AlphaFoldDB" id="A0A9P8TJV4"/>
<reference evidence="1" key="1">
    <citation type="journal article" date="2021" name="Open Biol.">
        <title>Shared evolutionary footprints suggest mitochondrial oxidative damage underlies multiple complex I losses in fungi.</title>
        <authorList>
            <person name="Schikora-Tamarit M.A."/>
            <person name="Marcet-Houben M."/>
            <person name="Nosek J."/>
            <person name="Gabaldon T."/>
        </authorList>
    </citation>
    <scope>NUCLEOTIDE SEQUENCE</scope>
    <source>
        <strain evidence="1">CBS2887</strain>
    </source>
</reference>
<sequence length="102" mass="11366">MNFQSLKPSSERSNFLVEPKLEVRPLGETKSTETWPLIVVSMFKFRRMCSKFLNPSIKSAVISKSCSYASPVVTETFGSTTSQRFSICSLTFSQVSAISTIL</sequence>